<dbReference type="InterPro" id="IPR002657">
    <property type="entry name" value="BilAc:Na_symport/Acr3"/>
</dbReference>
<dbReference type="RefSeq" id="WP_169073659.1">
    <property type="nucleotide sequence ID" value="NZ_JABBXH010000001.1"/>
</dbReference>
<dbReference type="AlphaFoldDB" id="A0A7Y0LC29"/>
<evidence type="ECO:0000313" key="7">
    <source>
        <dbReference type="Proteomes" id="UP000568664"/>
    </source>
</evidence>
<keyword evidence="4 5" id="KW-0472">Membrane</keyword>
<keyword evidence="7" id="KW-1185">Reference proteome</keyword>
<evidence type="ECO:0000256" key="4">
    <source>
        <dbReference type="ARBA" id="ARBA00023136"/>
    </source>
</evidence>
<dbReference type="Pfam" id="PF01758">
    <property type="entry name" value="SBF"/>
    <property type="match status" value="1"/>
</dbReference>
<dbReference type="Proteomes" id="UP000568664">
    <property type="component" value="Unassembled WGS sequence"/>
</dbReference>
<feature type="transmembrane region" description="Helical" evidence="5">
    <location>
        <begin position="133"/>
        <end position="155"/>
    </location>
</feature>
<dbReference type="PANTHER" id="PTHR10361">
    <property type="entry name" value="SODIUM-BILE ACID COTRANSPORTER"/>
    <property type="match status" value="1"/>
</dbReference>
<feature type="transmembrane region" description="Helical" evidence="5">
    <location>
        <begin position="233"/>
        <end position="253"/>
    </location>
</feature>
<feature type="transmembrane region" description="Helical" evidence="5">
    <location>
        <begin position="200"/>
        <end position="221"/>
    </location>
</feature>
<name>A0A7Y0LC29_9GAMM</name>
<feature type="transmembrane region" description="Helical" evidence="5">
    <location>
        <begin position="6"/>
        <end position="27"/>
    </location>
</feature>
<feature type="transmembrane region" description="Helical" evidence="5">
    <location>
        <begin position="65"/>
        <end position="84"/>
    </location>
</feature>
<comment type="caution">
    <text evidence="6">The sequence shown here is derived from an EMBL/GenBank/DDBJ whole genome shotgun (WGS) entry which is preliminary data.</text>
</comment>
<dbReference type="PANTHER" id="PTHR10361:SF24">
    <property type="entry name" value="P3 PROTEIN"/>
    <property type="match status" value="1"/>
</dbReference>
<proteinExistence type="predicted"/>
<dbReference type="Gene3D" id="1.20.1530.20">
    <property type="match status" value="1"/>
</dbReference>
<feature type="transmembrane region" description="Helical" evidence="5">
    <location>
        <begin position="39"/>
        <end position="59"/>
    </location>
</feature>
<dbReference type="EMBL" id="JABBXH010000001">
    <property type="protein sequence ID" value="NMP30340.1"/>
    <property type="molecule type" value="Genomic_DNA"/>
</dbReference>
<organism evidence="6 7">
    <name type="scientific">Thalassotalea algicola</name>
    <dbReference type="NCBI Taxonomy" id="2716224"/>
    <lineage>
        <taxon>Bacteria</taxon>
        <taxon>Pseudomonadati</taxon>
        <taxon>Pseudomonadota</taxon>
        <taxon>Gammaproteobacteria</taxon>
        <taxon>Alteromonadales</taxon>
        <taxon>Colwelliaceae</taxon>
        <taxon>Thalassotalea</taxon>
    </lineage>
</organism>
<evidence type="ECO:0000256" key="5">
    <source>
        <dbReference type="SAM" id="Phobius"/>
    </source>
</evidence>
<evidence type="ECO:0000256" key="3">
    <source>
        <dbReference type="ARBA" id="ARBA00022989"/>
    </source>
</evidence>
<evidence type="ECO:0000256" key="1">
    <source>
        <dbReference type="ARBA" id="ARBA00004141"/>
    </source>
</evidence>
<sequence length="289" mass="30921">MQASLSTQLLLPAVLGLIMFGMGLSLTRADFIRLLSEPKVVMAGVIGQVILLPVLALAVAKLTNLSPAMSVGLMILAACPGGTTSNIFSQLSGANLALSVSLTAATTIICVFTTPWLIEFSLTYFQLSQSVDFSLFTTSLSLLVIMLVPMTLGLYFRRRWENAALRLIKPFQRLSLIFLVVMIISISVQEFETLKQALGSMFWSTVGLNVIAIIAGLLLAVAVKADRANSLTLGIEIGIQNASLAILIALTFLKESELAIPAGVYGVTMYLGTGVLLFFLGKDKNVSNN</sequence>
<feature type="transmembrane region" description="Helical" evidence="5">
    <location>
        <begin position="167"/>
        <end position="188"/>
    </location>
</feature>
<gene>
    <name evidence="6" type="ORF">HII17_02095</name>
</gene>
<dbReference type="GO" id="GO:0016020">
    <property type="term" value="C:membrane"/>
    <property type="evidence" value="ECO:0007669"/>
    <property type="project" value="UniProtKB-SubCell"/>
</dbReference>
<reference evidence="6 7" key="1">
    <citation type="submission" date="2020-04" db="EMBL/GenBank/DDBJ databases">
        <title>Thalassotalea sp. M1531, isolated from the surface of marine red alga.</title>
        <authorList>
            <person name="Pang L."/>
            <person name="Lu D.-C."/>
        </authorList>
    </citation>
    <scope>NUCLEOTIDE SEQUENCE [LARGE SCALE GENOMIC DNA]</scope>
    <source>
        <strain evidence="6 7">M1531</strain>
    </source>
</reference>
<feature type="transmembrane region" description="Helical" evidence="5">
    <location>
        <begin position="259"/>
        <end position="280"/>
    </location>
</feature>
<feature type="transmembrane region" description="Helical" evidence="5">
    <location>
        <begin position="96"/>
        <end position="118"/>
    </location>
</feature>
<accession>A0A7Y0LC29</accession>
<protein>
    <submittedName>
        <fullName evidence="6">Bile acid:sodium symporter family protein</fullName>
    </submittedName>
</protein>
<keyword evidence="2 5" id="KW-0812">Transmembrane</keyword>
<keyword evidence="3 5" id="KW-1133">Transmembrane helix</keyword>
<dbReference type="InterPro" id="IPR038770">
    <property type="entry name" value="Na+/solute_symporter_sf"/>
</dbReference>
<comment type="subcellular location">
    <subcellularLocation>
        <location evidence="1">Membrane</location>
        <topology evidence="1">Multi-pass membrane protein</topology>
    </subcellularLocation>
</comment>
<dbReference type="InterPro" id="IPR004710">
    <property type="entry name" value="Bilac:Na_transpt"/>
</dbReference>
<evidence type="ECO:0000313" key="6">
    <source>
        <dbReference type="EMBL" id="NMP30340.1"/>
    </source>
</evidence>
<evidence type="ECO:0000256" key="2">
    <source>
        <dbReference type="ARBA" id="ARBA00022692"/>
    </source>
</evidence>